<keyword evidence="2" id="KW-1185">Reference proteome</keyword>
<organism evidence="1 2">
    <name type="scientific">Prymnesium parvum</name>
    <name type="common">Toxic golden alga</name>
    <dbReference type="NCBI Taxonomy" id="97485"/>
    <lineage>
        <taxon>Eukaryota</taxon>
        <taxon>Haptista</taxon>
        <taxon>Haptophyta</taxon>
        <taxon>Prymnesiophyceae</taxon>
        <taxon>Prymnesiales</taxon>
        <taxon>Prymnesiaceae</taxon>
        <taxon>Prymnesium</taxon>
    </lineage>
</organism>
<protein>
    <recommendedName>
        <fullName evidence="3">MEKHLA domain-containing protein</fullName>
    </recommendedName>
</protein>
<evidence type="ECO:0000313" key="2">
    <source>
        <dbReference type="Proteomes" id="UP001515480"/>
    </source>
</evidence>
<proteinExistence type="predicted"/>
<dbReference type="Proteomes" id="UP001515480">
    <property type="component" value="Unassembled WGS sequence"/>
</dbReference>
<gene>
    <name evidence="1" type="ORF">AB1Y20_001471</name>
</gene>
<accession>A0AB34K8S7</accession>
<evidence type="ECO:0008006" key="3">
    <source>
        <dbReference type="Google" id="ProtNLM"/>
    </source>
</evidence>
<reference evidence="1 2" key="1">
    <citation type="journal article" date="2024" name="Science">
        <title>Giant polyketide synthase enzymes in the biosynthesis of giant marine polyether toxins.</title>
        <authorList>
            <person name="Fallon T.R."/>
            <person name="Shende V.V."/>
            <person name="Wierzbicki I.H."/>
            <person name="Pendleton A.L."/>
            <person name="Watervoot N.F."/>
            <person name="Auber R.P."/>
            <person name="Gonzalez D.J."/>
            <person name="Wisecaver J.H."/>
            <person name="Moore B.S."/>
        </authorList>
    </citation>
    <scope>NUCLEOTIDE SEQUENCE [LARGE SCALE GENOMIC DNA]</scope>
    <source>
        <strain evidence="1 2">12B1</strain>
    </source>
</reference>
<name>A0AB34K8S7_PRYPA</name>
<evidence type="ECO:0000313" key="1">
    <source>
        <dbReference type="EMBL" id="KAL1530570.1"/>
    </source>
</evidence>
<sequence>MWLLLLPLLAGVDALRLPHSTMFISSFSAVGHQTPLPFMMAKKGAGKRGGKGKKGGPKTSGFEWASNFNNKPFERAPLRELVEAAVSGFQTKTGHALHASLVGTSDLPKAVWHAPIACMITSPAEGGAGEGETPDGSTVLYANAAALEAHGLPANDFDRLIGKTTLLPSTMAGERKFDSDYSKKLKPAAGAFSFTGTRWLVEKMAVVGGKLAMKELGVCYTWEEWVAEDGTICEPGGVRRAPELSEAELEAAIPAQAQAVRELKEGRGLTNQDPLVVEAVAELKRLRALLEAKQAE</sequence>
<comment type="caution">
    <text evidence="1">The sequence shown here is derived from an EMBL/GenBank/DDBJ whole genome shotgun (WGS) entry which is preliminary data.</text>
</comment>
<dbReference type="AlphaFoldDB" id="A0AB34K8S7"/>
<dbReference type="EMBL" id="JBGBPQ010000001">
    <property type="protein sequence ID" value="KAL1530570.1"/>
    <property type="molecule type" value="Genomic_DNA"/>
</dbReference>